<dbReference type="InterPro" id="IPR009582">
    <property type="entry name" value="Spc2/SPCS2"/>
</dbReference>
<dbReference type="GO" id="GO:0005787">
    <property type="term" value="C:signal peptidase complex"/>
    <property type="evidence" value="ECO:0007669"/>
    <property type="project" value="InterPro"/>
</dbReference>
<accession>A0A2I0AKT4</accession>
<dbReference type="STRING" id="1088818.A0A2I0AKT4"/>
<dbReference type="PANTHER" id="PTHR13085">
    <property type="entry name" value="MICROSOMAL SIGNAL PEPTIDASE 25 KDA SUBUNIT"/>
    <property type="match status" value="1"/>
</dbReference>
<evidence type="ECO:0000256" key="5">
    <source>
        <dbReference type="ARBA" id="ARBA00022824"/>
    </source>
</evidence>
<dbReference type="AlphaFoldDB" id="A0A2I0AKT4"/>
<evidence type="ECO:0000256" key="8">
    <source>
        <dbReference type="ARBA" id="ARBA00045608"/>
    </source>
</evidence>
<feature type="transmembrane region" description="Helical" evidence="9">
    <location>
        <begin position="69"/>
        <end position="94"/>
    </location>
</feature>
<evidence type="ECO:0000256" key="4">
    <source>
        <dbReference type="ARBA" id="ARBA00022692"/>
    </source>
</evidence>
<evidence type="ECO:0000313" key="10">
    <source>
        <dbReference type="EMBL" id="PKA56168.1"/>
    </source>
</evidence>
<keyword evidence="7 9" id="KW-0472">Membrane</keyword>
<sequence length="117" mass="13449">MKGIDSEFGIHAGSAKNPNKEANLLDPHSIKHILDESIHEIVTSRGFPEDFRLSNFLQPSLYWKLGKHWITSCFLLFFFDYGNFVVLNVILLLISFTKEKNALLFTYPPPVSFCFSH</sequence>
<keyword evidence="5" id="KW-0256">Endoplasmic reticulum</keyword>
<comment type="function">
    <text evidence="8">Component of the signal peptidase complex (SPC) which catalyzes the cleavage of N-terminal signal sequences from nascent proteins as they are translocated into the lumen of the endoplasmic reticulum. Enhances the enzymatic activity of SPC and facilitates the interactions between different components of the translocation site.</text>
</comment>
<evidence type="ECO:0000256" key="9">
    <source>
        <dbReference type="SAM" id="Phobius"/>
    </source>
</evidence>
<evidence type="ECO:0000256" key="1">
    <source>
        <dbReference type="ARBA" id="ARBA00004477"/>
    </source>
</evidence>
<evidence type="ECO:0000256" key="2">
    <source>
        <dbReference type="ARBA" id="ARBA00007324"/>
    </source>
</evidence>
<dbReference type="EMBL" id="KZ451974">
    <property type="protein sequence ID" value="PKA56168.1"/>
    <property type="molecule type" value="Genomic_DNA"/>
</dbReference>
<comment type="subcellular location">
    <subcellularLocation>
        <location evidence="1">Endoplasmic reticulum membrane</location>
        <topology evidence="1">Multi-pass membrane protein</topology>
    </subcellularLocation>
</comment>
<evidence type="ECO:0000256" key="6">
    <source>
        <dbReference type="ARBA" id="ARBA00022989"/>
    </source>
</evidence>
<reference evidence="10 11" key="1">
    <citation type="journal article" date="2017" name="Nature">
        <title>The Apostasia genome and the evolution of orchids.</title>
        <authorList>
            <person name="Zhang G.Q."/>
            <person name="Liu K.W."/>
            <person name="Li Z."/>
            <person name="Lohaus R."/>
            <person name="Hsiao Y.Y."/>
            <person name="Niu S.C."/>
            <person name="Wang J.Y."/>
            <person name="Lin Y.C."/>
            <person name="Xu Q."/>
            <person name="Chen L.J."/>
            <person name="Yoshida K."/>
            <person name="Fujiwara S."/>
            <person name="Wang Z.W."/>
            <person name="Zhang Y.Q."/>
            <person name="Mitsuda N."/>
            <person name="Wang M."/>
            <person name="Liu G.H."/>
            <person name="Pecoraro L."/>
            <person name="Huang H.X."/>
            <person name="Xiao X.J."/>
            <person name="Lin M."/>
            <person name="Wu X.Y."/>
            <person name="Wu W.L."/>
            <person name="Chen Y.Y."/>
            <person name="Chang S.B."/>
            <person name="Sakamoto S."/>
            <person name="Ohme-Takagi M."/>
            <person name="Yagi M."/>
            <person name="Zeng S.J."/>
            <person name="Shen C.Y."/>
            <person name="Yeh C.M."/>
            <person name="Luo Y.B."/>
            <person name="Tsai W.C."/>
            <person name="Van de Peer Y."/>
            <person name="Liu Z.J."/>
        </authorList>
    </citation>
    <scope>NUCLEOTIDE SEQUENCE [LARGE SCALE GENOMIC DNA]</scope>
    <source>
        <strain evidence="11">cv. Shenzhen</strain>
        <tissue evidence="10">Stem</tissue>
    </source>
</reference>
<gene>
    <name evidence="10" type="ORF">AXF42_Ash011097</name>
</gene>
<protein>
    <recommendedName>
        <fullName evidence="3">Signal peptidase complex subunit 2</fullName>
    </recommendedName>
</protein>
<dbReference type="Proteomes" id="UP000236161">
    <property type="component" value="Unassembled WGS sequence"/>
</dbReference>
<evidence type="ECO:0000256" key="7">
    <source>
        <dbReference type="ARBA" id="ARBA00023136"/>
    </source>
</evidence>
<dbReference type="GO" id="GO:0016787">
    <property type="term" value="F:hydrolase activity"/>
    <property type="evidence" value="ECO:0007669"/>
    <property type="project" value="UniProtKB-KW"/>
</dbReference>
<keyword evidence="10" id="KW-0378">Hydrolase</keyword>
<keyword evidence="4 9" id="KW-0812">Transmembrane</keyword>
<keyword evidence="6 9" id="KW-1133">Transmembrane helix</keyword>
<dbReference type="GO" id="GO:0045047">
    <property type="term" value="P:protein targeting to ER"/>
    <property type="evidence" value="ECO:0007669"/>
    <property type="project" value="TreeGrafter"/>
</dbReference>
<dbReference type="PANTHER" id="PTHR13085:SF0">
    <property type="entry name" value="SIGNAL PEPTIDASE COMPLEX SUBUNIT 2"/>
    <property type="match status" value="1"/>
</dbReference>
<keyword evidence="11" id="KW-1185">Reference proteome</keyword>
<organism evidence="10 11">
    <name type="scientific">Apostasia shenzhenica</name>
    <dbReference type="NCBI Taxonomy" id="1088818"/>
    <lineage>
        <taxon>Eukaryota</taxon>
        <taxon>Viridiplantae</taxon>
        <taxon>Streptophyta</taxon>
        <taxon>Embryophyta</taxon>
        <taxon>Tracheophyta</taxon>
        <taxon>Spermatophyta</taxon>
        <taxon>Magnoliopsida</taxon>
        <taxon>Liliopsida</taxon>
        <taxon>Asparagales</taxon>
        <taxon>Orchidaceae</taxon>
        <taxon>Apostasioideae</taxon>
        <taxon>Apostasia</taxon>
    </lineage>
</organism>
<proteinExistence type="inferred from homology"/>
<evidence type="ECO:0000313" key="11">
    <source>
        <dbReference type="Proteomes" id="UP000236161"/>
    </source>
</evidence>
<evidence type="ECO:0000256" key="3">
    <source>
        <dbReference type="ARBA" id="ARBA00017057"/>
    </source>
</evidence>
<dbReference type="OrthoDB" id="29558at2759"/>
<dbReference type="GO" id="GO:0006465">
    <property type="term" value="P:signal peptide processing"/>
    <property type="evidence" value="ECO:0007669"/>
    <property type="project" value="InterPro"/>
</dbReference>
<comment type="similarity">
    <text evidence="2">Belongs to the SPCS2 family.</text>
</comment>
<name>A0A2I0AKT4_9ASPA</name>